<dbReference type="Pfam" id="PF00071">
    <property type="entry name" value="Ras"/>
    <property type="match status" value="1"/>
</dbReference>
<dbReference type="PANTHER" id="PTHR47980">
    <property type="entry name" value="LD44762P"/>
    <property type="match status" value="1"/>
</dbReference>
<comment type="similarity">
    <text evidence="1">Belongs to the small GTPase superfamily. Rab family.</text>
</comment>
<protein>
    <submittedName>
        <fullName evidence="4">Rab-family small GTPase RabX17</fullName>
    </submittedName>
</protein>
<reference evidence="4" key="1">
    <citation type="journal article" date="2010" name="J. Eukaryot. Microbiol.">
        <title>Marked amplification and diversification of products of ras genes from rat brain, Rab GTPases, in the ciliates Tetrahymena thermophila and Paramecium tetraurelia.</title>
        <authorList>
            <person name="Saito-Nakano Y."/>
            <person name="Nakahara T."/>
            <person name="Nakano K."/>
            <person name="Nozaki T."/>
            <person name="Numata O."/>
        </authorList>
    </citation>
    <scope>NUCLEOTIDE SEQUENCE</scope>
</reference>
<dbReference type="InterPro" id="IPR001806">
    <property type="entry name" value="Small_GTPase"/>
</dbReference>
<dbReference type="GO" id="GO:0005525">
    <property type="term" value="F:GTP binding"/>
    <property type="evidence" value="ECO:0007669"/>
    <property type="project" value="UniProtKB-KW"/>
</dbReference>
<sequence length="194" mass="22489">MLKLVLVGDQKVGKLSLNLRYSLNAEPGSNACDYPLDYYSRNITIGQKDIEIQTWHYNHEVSRYIQQAFIYRKAQGIIICYAIDDRQSFNNVQKWIDQIKQYSREDIELILIGTKCDQEDQRQVSYKEGKQLADQLGILFFETSSQKDINVKEAFNVIINNIINNKDLQKEILNSSHQSLSSKTSTQSQFCYSS</sequence>
<gene>
    <name evidence="4" type="primary">RABX17</name>
</gene>
<dbReference type="SMART" id="SM00174">
    <property type="entry name" value="RHO"/>
    <property type="match status" value="1"/>
</dbReference>
<dbReference type="FunFam" id="3.40.50.300:FF:001447">
    <property type="entry name" value="Ras-related protein Rab-1B"/>
    <property type="match status" value="1"/>
</dbReference>
<dbReference type="PROSITE" id="PS51421">
    <property type="entry name" value="RAS"/>
    <property type="match status" value="1"/>
</dbReference>
<keyword evidence="3" id="KW-0342">GTP-binding</keyword>
<dbReference type="SMART" id="SM00175">
    <property type="entry name" value="RAB"/>
    <property type="match status" value="1"/>
</dbReference>
<evidence type="ECO:0000313" key="4">
    <source>
        <dbReference type="EMBL" id="BAJ21317.1"/>
    </source>
</evidence>
<accession>E1CB27</accession>
<proteinExistence type="evidence at transcript level"/>
<dbReference type="Gene3D" id="3.40.50.300">
    <property type="entry name" value="P-loop containing nucleotide triphosphate hydrolases"/>
    <property type="match status" value="1"/>
</dbReference>
<evidence type="ECO:0000256" key="1">
    <source>
        <dbReference type="ARBA" id="ARBA00006270"/>
    </source>
</evidence>
<dbReference type="InterPro" id="IPR027417">
    <property type="entry name" value="P-loop_NTPase"/>
</dbReference>
<dbReference type="EMBL" id="AB365937">
    <property type="protein sequence ID" value="BAJ21317.1"/>
    <property type="molecule type" value="mRNA"/>
</dbReference>
<keyword evidence="2" id="KW-0547">Nucleotide-binding</keyword>
<dbReference type="SMART" id="SM00173">
    <property type="entry name" value="RAS"/>
    <property type="match status" value="1"/>
</dbReference>
<organism evidence="4">
    <name type="scientific">Tetrahymena thermophila</name>
    <dbReference type="NCBI Taxonomy" id="5911"/>
    <lineage>
        <taxon>Eukaryota</taxon>
        <taxon>Sar</taxon>
        <taxon>Alveolata</taxon>
        <taxon>Ciliophora</taxon>
        <taxon>Intramacronucleata</taxon>
        <taxon>Oligohymenophorea</taxon>
        <taxon>Hymenostomatida</taxon>
        <taxon>Tetrahymenina</taxon>
        <taxon>Tetrahymenidae</taxon>
        <taxon>Tetrahymena</taxon>
    </lineage>
</organism>
<evidence type="ECO:0000256" key="2">
    <source>
        <dbReference type="ARBA" id="ARBA00022741"/>
    </source>
</evidence>
<dbReference type="GO" id="GO:0003924">
    <property type="term" value="F:GTPase activity"/>
    <property type="evidence" value="ECO:0007669"/>
    <property type="project" value="InterPro"/>
</dbReference>
<evidence type="ECO:0000256" key="3">
    <source>
        <dbReference type="ARBA" id="ARBA00023134"/>
    </source>
</evidence>
<dbReference type="CDD" id="cd00154">
    <property type="entry name" value="Rab"/>
    <property type="match status" value="1"/>
</dbReference>
<dbReference type="PRINTS" id="PR00449">
    <property type="entry name" value="RASTRNSFRMNG"/>
</dbReference>
<name>E1CB27_TETTH</name>
<dbReference type="InterPro" id="IPR050305">
    <property type="entry name" value="Small_GTPase_Rab"/>
</dbReference>
<dbReference type="PROSITE" id="PS51419">
    <property type="entry name" value="RAB"/>
    <property type="match status" value="1"/>
</dbReference>
<dbReference type="AlphaFoldDB" id="E1CB27"/>
<dbReference type="SUPFAM" id="SSF52540">
    <property type="entry name" value="P-loop containing nucleoside triphosphate hydrolases"/>
    <property type="match status" value="1"/>
</dbReference>